<gene>
    <name evidence="2" type="ORF">AZOBR_p220036</name>
</gene>
<proteinExistence type="predicted"/>
<dbReference type="RefSeq" id="WP_014241916.1">
    <property type="nucleotide sequence ID" value="NC_016618.1"/>
</dbReference>
<feature type="compositionally biased region" description="Polar residues" evidence="1">
    <location>
        <begin position="44"/>
        <end position="53"/>
    </location>
</feature>
<reference evidence="2 3" key="1">
    <citation type="journal article" date="2011" name="PLoS Genet.">
        <title>Azospirillum genomes reveal transition of bacteria from aquatic to terrestrial environments.</title>
        <authorList>
            <person name="Wisniewski-Dye F."/>
            <person name="Borziak K."/>
            <person name="Khalsa-Moyers G."/>
            <person name="Alexandre G."/>
            <person name="Sukharnikov L.O."/>
            <person name="Wuichet K."/>
            <person name="Hurst G.B."/>
            <person name="McDonald W.H."/>
            <person name="Robertson J.S."/>
            <person name="Barbe V."/>
            <person name="Calteau A."/>
            <person name="Rouy Z."/>
            <person name="Mangenot S."/>
            <person name="Prigent-Combaret C."/>
            <person name="Normand P."/>
            <person name="Boyer M."/>
            <person name="Siguier P."/>
            <person name="Dessaux Y."/>
            <person name="Elmerich C."/>
            <person name="Condemine G."/>
            <person name="Krishnen G."/>
            <person name="Kennedy I."/>
            <person name="Paterson A.H."/>
            <person name="Gonzalez V."/>
            <person name="Mavingui P."/>
            <person name="Zhulin I.B."/>
        </authorList>
    </citation>
    <scope>NUCLEOTIDE SEQUENCE [LARGE SCALE GENOMIC DNA]</scope>
    <source>
        <strain evidence="2 3">Sp245</strain>
    </source>
</reference>
<dbReference type="Proteomes" id="UP000007319">
    <property type="component" value="Plasmid AZOBR_p2"/>
</dbReference>
<accession>A0A9P1NQ30</accession>
<evidence type="ECO:0000256" key="1">
    <source>
        <dbReference type="SAM" id="MobiDB-lite"/>
    </source>
</evidence>
<evidence type="ECO:0000313" key="2">
    <source>
        <dbReference type="EMBL" id="CCD01573.1"/>
    </source>
</evidence>
<sequence length="99" mass="9707">MVVVVPVPSTPGVTSLFTGTVTRAGLTPNALAAYAAPQVLTLAGTTPSLTGAGTQPEVLSTGAGTNPSTTRAGAQSEVLTTGPAPSATGNQQTEEEEAR</sequence>
<dbReference type="AlphaFoldDB" id="A0A9P1NQ30"/>
<keyword evidence="3" id="KW-1185">Reference proteome</keyword>
<name>A0A9P1NQ30_9PROT</name>
<geneLocation type="plasmid" evidence="2 3">
    <name>AZOBR_p2</name>
</geneLocation>
<dbReference type="KEGG" id="abs:AZOBR_p220036"/>
<feature type="compositionally biased region" description="Polar residues" evidence="1">
    <location>
        <begin position="62"/>
        <end position="79"/>
    </location>
</feature>
<feature type="region of interest" description="Disordered" evidence="1">
    <location>
        <begin position="44"/>
        <end position="99"/>
    </location>
</feature>
<evidence type="ECO:0000313" key="3">
    <source>
        <dbReference type="Proteomes" id="UP000007319"/>
    </source>
</evidence>
<dbReference type="EMBL" id="HE577329">
    <property type="protein sequence ID" value="CCD01573.1"/>
    <property type="molecule type" value="Genomic_DNA"/>
</dbReference>
<organism evidence="2 3">
    <name type="scientific">Azospirillum baldaniorum</name>
    <dbReference type="NCBI Taxonomy" id="1064539"/>
    <lineage>
        <taxon>Bacteria</taxon>
        <taxon>Pseudomonadati</taxon>
        <taxon>Pseudomonadota</taxon>
        <taxon>Alphaproteobacteria</taxon>
        <taxon>Rhodospirillales</taxon>
        <taxon>Azospirillaceae</taxon>
        <taxon>Azospirillum</taxon>
    </lineage>
</organism>
<protein>
    <submittedName>
        <fullName evidence="2">Uncharacterized protein</fullName>
    </submittedName>
</protein>
<keyword evidence="2" id="KW-0614">Plasmid</keyword>